<reference evidence="2 3" key="1">
    <citation type="submission" date="2019-05" db="EMBL/GenBank/DDBJ databases">
        <title>Another draft genome of Portunus trituberculatus and its Hox gene families provides insights of decapod evolution.</title>
        <authorList>
            <person name="Jeong J.-H."/>
            <person name="Song I."/>
            <person name="Kim S."/>
            <person name="Choi T."/>
            <person name="Kim D."/>
            <person name="Ryu S."/>
            <person name="Kim W."/>
        </authorList>
    </citation>
    <scope>NUCLEOTIDE SEQUENCE [LARGE SCALE GENOMIC DNA]</scope>
    <source>
        <tissue evidence="2">Muscle</tissue>
    </source>
</reference>
<sequence>MSNCGATGCVMEQRGLGRRHEGQAGRGWWLHDHDGLGSGGTKHEGRGESEGMGEGWDGGRNHEGRGRGRGRGRGKGKGKGRRGRRHNNLGLGVIVKDLSLSPHQRRQHQNIHAPHHLKDTHQITHTPCSRVQHEATAQHTRTTTAHLDGVFSLLRLRQVWLLTTSLCSSSTVPPPDWPRAAHTSPRYWTPVGTADHLTTLQLSCPAWPGLASTTAWRAPKSDTSCPRIYRWMPSAVTC</sequence>
<feature type="compositionally biased region" description="Basic and acidic residues" evidence="1">
    <location>
        <begin position="27"/>
        <end position="49"/>
    </location>
</feature>
<evidence type="ECO:0000313" key="3">
    <source>
        <dbReference type="Proteomes" id="UP000324222"/>
    </source>
</evidence>
<dbReference type="AlphaFoldDB" id="A0A5B7DSZ0"/>
<dbReference type="EMBL" id="VSRR010001300">
    <property type="protein sequence ID" value="MPC24204.1"/>
    <property type="molecule type" value="Genomic_DNA"/>
</dbReference>
<evidence type="ECO:0000256" key="1">
    <source>
        <dbReference type="SAM" id="MobiDB-lite"/>
    </source>
</evidence>
<keyword evidence="3" id="KW-1185">Reference proteome</keyword>
<feature type="region of interest" description="Disordered" evidence="1">
    <location>
        <begin position="27"/>
        <end position="87"/>
    </location>
</feature>
<name>A0A5B7DSZ0_PORTR</name>
<proteinExistence type="predicted"/>
<feature type="compositionally biased region" description="Basic and acidic residues" evidence="1">
    <location>
        <begin position="57"/>
        <end position="66"/>
    </location>
</feature>
<comment type="caution">
    <text evidence="2">The sequence shown here is derived from an EMBL/GenBank/DDBJ whole genome shotgun (WGS) entry which is preliminary data.</text>
</comment>
<feature type="compositionally biased region" description="Basic residues" evidence="1">
    <location>
        <begin position="67"/>
        <end position="87"/>
    </location>
</feature>
<gene>
    <name evidence="2" type="ORF">E2C01_017280</name>
</gene>
<dbReference type="Proteomes" id="UP000324222">
    <property type="component" value="Unassembled WGS sequence"/>
</dbReference>
<accession>A0A5B7DSZ0</accession>
<protein>
    <submittedName>
        <fullName evidence="2">Uncharacterized protein</fullName>
    </submittedName>
</protein>
<evidence type="ECO:0000313" key="2">
    <source>
        <dbReference type="EMBL" id="MPC24204.1"/>
    </source>
</evidence>
<organism evidence="2 3">
    <name type="scientific">Portunus trituberculatus</name>
    <name type="common">Swimming crab</name>
    <name type="synonym">Neptunus trituberculatus</name>
    <dbReference type="NCBI Taxonomy" id="210409"/>
    <lineage>
        <taxon>Eukaryota</taxon>
        <taxon>Metazoa</taxon>
        <taxon>Ecdysozoa</taxon>
        <taxon>Arthropoda</taxon>
        <taxon>Crustacea</taxon>
        <taxon>Multicrustacea</taxon>
        <taxon>Malacostraca</taxon>
        <taxon>Eumalacostraca</taxon>
        <taxon>Eucarida</taxon>
        <taxon>Decapoda</taxon>
        <taxon>Pleocyemata</taxon>
        <taxon>Brachyura</taxon>
        <taxon>Eubrachyura</taxon>
        <taxon>Portunoidea</taxon>
        <taxon>Portunidae</taxon>
        <taxon>Portuninae</taxon>
        <taxon>Portunus</taxon>
    </lineage>
</organism>